<dbReference type="Proteomes" id="UP001482620">
    <property type="component" value="Unassembled WGS sequence"/>
</dbReference>
<evidence type="ECO:0000313" key="3">
    <source>
        <dbReference type="Proteomes" id="UP001482620"/>
    </source>
</evidence>
<keyword evidence="3" id="KW-1185">Reference proteome</keyword>
<evidence type="ECO:0000313" key="2">
    <source>
        <dbReference type="EMBL" id="MEQ2235161.1"/>
    </source>
</evidence>
<organism evidence="2 3">
    <name type="scientific">Ilyodon furcidens</name>
    <name type="common">goldbreast splitfin</name>
    <dbReference type="NCBI Taxonomy" id="33524"/>
    <lineage>
        <taxon>Eukaryota</taxon>
        <taxon>Metazoa</taxon>
        <taxon>Chordata</taxon>
        <taxon>Craniata</taxon>
        <taxon>Vertebrata</taxon>
        <taxon>Euteleostomi</taxon>
        <taxon>Actinopterygii</taxon>
        <taxon>Neopterygii</taxon>
        <taxon>Teleostei</taxon>
        <taxon>Neoteleostei</taxon>
        <taxon>Acanthomorphata</taxon>
        <taxon>Ovalentaria</taxon>
        <taxon>Atherinomorphae</taxon>
        <taxon>Cyprinodontiformes</taxon>
        <taxon>Goodeidae</taxon>
        <taxon>Ilyodon</taxon>
    </lineage>
</organism>
<feature type="compositionally biased region" description="Polar residues" evidence="1">
    <location>
        <begin position="49"/>
        <end position="61"/>
    </location>
</feature>
<name>A0ABV0TT35_9TELE</name>
<evidence type="ECO:0000256" key="1">
    <source>
        <dbReference type="SAM" id="MobiDB-lite"/>
    </source>
</evidence>
<feature type="region of interest" description="Disordered" evidence="1">
    <location>
        <begin position="33"/>
        <end position="62"/>
    </location>
</feature>
<proteinExistence type="predicted"/>
<accession>A0ABV0TT35</accession>
<protein>
    <submittedName>
        <fullName evidence="2">Uncharacterized protein</fullName>
    </submittedName>
</protein>
<comment type="caution">
    <text evidence="2">The sequence shown here is derived from an EMBL/GenBank/DDBJ whole genome shotgun (WGS) entry which is preliminary data.</text>
</comment>
<sequence length="185" mass="20619">MCSIMFEEVSRTMLSFNEPFQADACDVSITSLEEPEEPLRPSSKPIMGTSGTQLHPATQKTPPRCSHASFLCSLKNPGVKTYNPKVLEDVYLETMIIPEMLLAFWLENSSTSRELYDRLCQKDPLLTEAQHSHTLLLADGLHPLLKTARVCTSIVQIGIKQLSHALSIIPTDQRGSHYPTPITLL</sequence>
<gene>
    <name evidence="2" type="ORF">ILYODFUR_038834</name>
</gene>
<reference evidence="2 3" key="1">
    <citation type="submission" date="2021-06" db="EMBL/GenBank/DDBJ databases">
        <authorList>
            <person name="Palmer J.M."/>
        </authorList>
    </citation>
    <scope>NUCLEOTIDE SEQUENCE [LARGE SCALE GENOMIC DNA]</scope>
    <source>
        <strain evidence="3">if_2019</strain>
        <tissue evidence="2">Muscle</tissue>
    </source>
</reference>
<dbReference type="EMBL" id="JAHRIQ010045069">
    <property type="protein sequence ID" value="MEQ2235161.1"/>
    <property type="molecule type" value="Genomic_DNA"/>
</dbReference>